<feature type="domain" description="Guanylate cyclase" evidence="8">
    <location>
        <begin position="559"/>
        <end position="713"/>
    </location>
</feature>
<dbReference type="InterPro" id="IPR027359">
    <property type="entry name" value="Volt_channel_dom_sf"/>
</dbReference>
<evidence type="ECO:0000256" key="5">
    <source>
        <dbReference type="SAM" id="Coils"/>
    </source>
</evidence>
<dbReference type="GO" id="GO:0035556">
    <property type="term" value="P:intracellular signal transduction"/>
    <property type="evidence" value="ECO:0007669"/>
    <property type="project" value="InterPro"/>
</dbReference>
<organism evidence="9 10">
    <name type="scientific">Vitrella brassicaformis (strain CCMP3155)</name>
    <dbReference type="NCBI Taxonomy" id="1169540"/>
    <lineage>
        <taxon>Eukaryota</taxon>
        <taxon>Sar</taxon>
        <taxon>Alveolata</taxon>
        <taxon>Colpodellida</taxon>
        <taxon>Vitrellaceae</taxon>
        <taxon>Vitrella</taxon>
    </lineage>
</organism>
<feature type="coiled-coil region" evidence="5">
    <location>
        <begin position="168"/>
        <end position="199"/>
    </location>
</feature>
<dbReference type="OrthoDB" id="60033at2759"/>
<evidence type="ECO:0000256" key="2">
    <source>
        <dbReference type="ARBA" id="ARBA00022692"/>
    </source>
</evidence>
<evidence type="ECO:0000313" key="10">
    <source>
        <dbReference type="Proteomes" id="UP000041254"/>
    </source>
</evidence>
<dbReference type="CDD" id="cd07302">
    <property type="entry name" value="CHD"/>
    <property type="match status" value="1"/>
</dbReference>
<dbReference type="InterPro" id="IPR029787">
    <property type="entry name" value="Nucleotide_cyclase"/>
</dbReference>
<evidence type="ECO:0000256" key="4">
    <source>
        <dbReference type="ARBA" id="ARBA00023136"/>
    </source>
</evidence>
<evidence type="ECO:0000256" key="6">
    <source>
        <dbReference type="SAM" id="MobiDB-lite"/>
    </source>
</evidence>
<keyword evidence="4 7" id="KW-0472">Membrane</keyword>
<feature type="region of interest" description="Disordered" evidence="6">
    <location>
        <begin position="890"/>
        <end position="961"/>
    </location>
</feature>
<dbReference type="PhylomeDB" id="A0A0G4EI22"/>
<dbReference type="InParanoid" id="A0A0G4EI22"/>
<evidence type="ECO:0000313" key="9">
    <source>
        <dbReference type="EMBL" id="CEL96628.1"/>
    </source>
</evidence>
<keyword evidence="5" id="KW-0175">Coiled coil</keyword>
<reference evidence="9 10" key="1">
    <citation type="submission" date="2014-11" db="EMBL/GenBank/DDBJ databases">
        <authorList>
            <person name="Zhu J."/>
            <person name="Qi W."/>
            <person name="Song R."/>
        </authorList>
    </citation>
    <scope>NUCLEOTIDE SEQUENCE [LARGE SCALE GENOMIC DNA]</scope>
</reference>
<dbReference type="SUPFAM" id="SSF55073">
    <property type="entry name" value="Nucleotide cyclase"/>
    <property type="match status" value="1"/>
</dbReference>
<gene>
    <name evidence="9" type="ORF">Vbra_7608</name>
</gene>
<evidence type="ECO:0000259" key="8">
    <source>
        <dbReference type="PROSITE" id="PS50125"/>
    </source>
</evidence>
<keyword evidence="3 7" id="KW-1133">Transmembrane helix</keyword>
<dbReference type="GO" id="GO:0016020">
    <property type="term" value="C:membrane"/>
    <property type="evidence" value="ECO:0007669"/>
    <property type="project" value="UniProtKB-SubCell"/>
</dbReference>
<dbReference type="PANTHER" id="PTHR43336">
    <property type="entry name" value="OXYGEN SENSOR HISTIDINE KINASE RESPONSE REGULATOR DEVS/DOSS"/>
    <property type="match status" value="1"/>
</dbReference>
<dbReference type="GO" id="GO:0009190">
    <property type="term" value="P:cyclic nucleotide biosynthetic process"/>
    <property type="evidence" value="ECO:0007669"/>
    <property type="project" value="InterPro"/>
</dbReference>
<evidence type="ECO:0000256" key="3">
    <source>
        <dbReference type="ARBA" id="ARBA00022989"/>
    </source>
</evidence>
<protein>
    <recommendedName>
        <fullName evidence="8">Guanylate cyclase domain-containing protein</fullName>
    </recommendedName>
</protein>
<evidence type="ECO:0000256" key="1">
    <source>
        <dbReference type="ARBA" id="ARBA00004141"/>
    </source>
</evidence>
<dbReference type="OMA" id="LTSICKP"/>
<evidence type="ECO:0000256" key="7">
    <source>
        <dbReference type="SAM" id="Phobius"/>
    </source>
</evidence>
<dbReference type="STRING" id="1169540.A0A0G4EI22"/>
<comment type="subcellular location">
    <subcellularLocation>
        <location evidence="1">Membrane</location>
        <topology evidence="1">Multi-pass membrane protein</topology>
    </subcellularLocation>
</comment>
<feature type="transmembrane region" description="Helical" evidence="7">
    <location>
        <begin position="31"/>
        <end position="48"/>
    </location>
</feature>
<keyword evidence="2 7" id="KW-0812">Transmembrane</keyword>
<dbReference type="InterPro" id="IPR001054">
    <property type="entry name" value="A/G_cyclase"/>
</dbReference>
<accession>A0A0G4EI22</accession>
<dbReference type="Gene3D" id="3.30.70.1230">
    <property type="entry name" value="Nucleotide cyclase"/>
    <property type="match status" value="1"/>
</dbReference>
<dbReference type="PROSITE" id="PS50125">
    <property type="entry name" value="GUANYLATE_CYCLASE_2"/>
    <property type="match status" value="1"/>
</dbReference>
<dbReference type="Proteomes" id="UP000041254">
    <property type="component" value="Unassembled WGS sequence"/>
</dbReference>
<feature type="transmembrane region" description="Helical" evidence="7">
    <location>
        <begin position="63"/>
        <end position="81"/>
    </location>
</feature>
<dbReference type="AlphaFoldDB" id="A0A0G4EI22"/>
<name>A0A0G4EI22_VITBC</name>
<dbReference type="PANTHER" id="PTHR43336:SF3">
    <property type="entry name" value="GUANYLATE CYCLASE DOMAIN-CONTAINING PROTEIN"/>
    <property type="match status" value="1"/>
</dbReference>
<feature type="compositionally biased region" description="Basic and acidic residues" evidence="6">
    <location>
        <begin position="919"/>
        <end position="939"/>
    </location>
</feature>
<feature type="transmembrane region" description="Helical" evidence="7">
    <location>
        <begin position="93"/>
        <end position="113"/>
    </location>
</feature>
<dbReference type="EMBL" id="CDMY01000243">
    <property type="protein sequence ID" value="CEL96628.1"/>
    <property type="molecule type" value="Genomic_DNA"/>
</dbReference>
<sequence>MAAQGGVDEQETTNKEGTDEIAASLEAFIDGRFMTILMTFVTIFALFGDDVRLAGFYKPSDPYFYALFLISLLLFAFELIINSITKENYKWSFFFWLDIIATLSLVPDIPWVVDPIKEVLGISTDGGAGEAARAGKASRAGARAGRIVRLVRLIRLIRIVKLYKYCTKASDEDQEEKLKEQARAALNAKQAALKRVEASRLGKFLSEMTTRKVIVGVLLMLFILPVLQVSEEDNAKFYGLRELFWFGRSNCTAEAVDDSLGTSAEISAGYNYQSDVSSKGLAALDRLCIDADAQGWLTTDGWERLLYHYTQVTAKSTDGDLLAGLLWLRVPDYRQGGRMTDIDRVVATVYERDGDSETRTWDPTDEERKCRRGSKRHDEWECRGVDPNDCPCRDAELETVSYSPFFCEKAHNCKALTAYARFNTRIKSTNEALWNMAQTVFICFLLGTLAMLFSKDTQALVIAPIENMVNIIKQLADDPLKKPEVVSIDEYDDDSSKKKRKKKKGPQLETSMLEQTIIKIGGLLQVGFGEAGAEVIGNNMSSGDGELNIMIPGRRIQAIFGFCDIRRFTDATEALEEDVMVFVNLVGRITHHCTHRWSGAANKNVGDAFLFTWKIGNTNDTQARDGSLAMKAAESANKALVAFLKAIVEIRRSSEVLAFETDARMVERFGKGHRLRIGYGLHVGWAIEGAIGSDFKIDASYLSPHVSLTEKLQEATKVYQTPLIMSEQFYNMLSLKAKERTRKLDVVTVRFAFHEPTGIFAYDVTDDVVPRKDTSSCLGEIHKPEELAELPEDHLSGPGVEYMFVFDKDLTTLQERIPEQLFYEHRAALCQYIEGNWKDAVKGFTKCMELWENDGPSRALLEFMSRTNNTAPEGWAGHRALELLESSWEVVGKGGPPPSVAQTSDDDGASGSSPMTAAESRKKEKDREGGGKKARDQKRGSTGVGSPKREGRRASVSQWPR</sequence>
<dbReference type="Gene3D" id="1.20.120.350">
    <property type="entry name" value="Voltage-gated potassium channels. Chain C"/>
    <property type="match status" value="1"/>
</dbReference>
<dbReference type="VEuPathDB" id="CryptoDB:Vbra_7608"/>
<keyword evidence="10" id="KW-1185">Reference proteome</keyword>
<proteinExistence type="predicted"/>